<comment type="caution">
    <text evidence="3">The sequence shown here is derived from an EMBL/GenBank/DDBJ whole genome shotgun (WGS) entry which is preliminary data.</text>
</comment>
<dbReference type="CDD" id="cd03676">
    <property type="entry name" value="NUDIX_Tnr3_like"/>
    <property type="match status" value="1"/>
</dbReference>
<evidence type="ECO:0000313" key="4">
    <source>
        <dbReference type="Proteomes" id="UP001209540"/>
    </source>
</evidence>
<dbReference type="InterPro" id="IPR000086">
    <property type="entry name" value="NUDIX_hydrolase_dom"/>
</dbReference>
<keyword evidence="4" id="KW-1185">Reference proteome</keyword>
<keyword evidence="3" id="KW-0378">Hydrolase</keyword>
<protein>
    <submittedName>
        <fullName evidence="3">NUDIX hydrolase domain-like protein</fullName>
    </submittedName>
</protein>
<dbReference type="Proteomes" id="UP001209540">
    <property type="component" value="Unassembled WGS sequence"/>
</dbReference>
<evidence type="ECO:0000313" key="3">
    <source>
        <dbReference type="EMBL" id="KAI9264277.1"/>
    </source>
</evidence>
<feature type="compositionally biased region" description="Polar residues" evidence="1">
    <location>
        <begin position="1"/>
        <end position="19"/>
    </location>
</feature>
<dbReference type="PANTHER" id="PTHR13622">
    <property type="entry name" value="THIAMIN PYROPHOSPHOKINASE"/>
    <property type="match status" value="1"/>
</dbReference>
<sequence>MKLSQAVQEQKQQQPLSSEKSQKSRFDTYLQVITHADKFPHEFDPKNPDEVHHAIPFRFNSLIVGRVLPSTLTPLIEYNDAQAPKPFDIVEGEYISFATWVDSFDKRNQVIEDLLNTWREKQTFKVLKGWRNEIFPVYGDATRKDNVAFVIERAGTPLFGISQFGAHLNCYVREPDGSIKIWVARRSRTKQTWPGLLDNCVAGGITYQATTKDTIVRECDEEASIPPEISKQARNVGAVSYFTITEHGLVPETQYTFDLELPRDFVPTPRDGEVECFYLWSVDQIRETLLNNEWKPNCALVTIDFLMRHSVITADTEPDYIDLTYRLHRKLEFPTPHKNKLASTTRAPLVVTSSCQQQ</sequence>
<dbReference type="PANTHER" id="PTHR13622:SF8">
    <property type="entry name" value="THIAMIN PYROPHOSPHOKINASE 1"/>
    <property type="match status" value="1"/>
</dbReference>
<dbReference type="Pfam" id="PF15916">
    <property type="entry name" value="DUF4743"/>
    <property type="match status" value="1"/>
</dbReference>
<reference evidence="3" key="1">
    <citation type="journal article" date="2022" name="IScience">
        <title>Evolution of zygomycete secretomes and the origins of terrestrial fungal ecologies.</title>
        <authorList>
            <person name="Chang Y."/>
            <person name="Wang Y."/>
            <person name="Mondo S."/>
            <person name="Ahrendt S."/>
            <person name="Andreopoulos W."/>
            <person name="Barry K."/>
            <person name="Beard J."/>
            <person name="Benny G.L."/>
            <person name="Blankenship S."/>
            <person name="Bonito G."/>
            <person name="Cuomo C."/>
            <person name="Desiro A."/>
            <person name="Gervers K.A."/>
            <person name="Hundley H."/>
            <person name="Kuo A."/>
            <person name="LaButti K."/>
            <person name="Lang B.F."/>
            <person name="Lipzen A."/>
            <person name="O'Donnell K."/>
            <person name="Pangilinan J."/>
            <person name="Reynolds N."/>
            <person name="Sandor L."/>
            <person name="Smith M.E."/>
            <person name="Tsang A."/>
            <person name="Grigoriev I.V."/>
            <person name="Stajich J.E."/>
            <person name="Spatafora J.W."/>
        </authorList>
    </citation>
    <scope>NUCLEOTIDE SEQUENCE</scope>
    <source>
        <strain evidence="3">RSA 2281</strain>
    </source>
</reference>
<dbReference type="Pfam" id="PF00293">
    <property type="entry name" value="NUDIX"/>
    <property type="match status" value="1"/>
</dbReference>
<dbReference type="GO" id="GO:0044715">
    <property type="term" value="F:8-oxo-dGDP phosphatase activity"/>
    <property type="evidence" value="ECO:0007669"/>
    <property type="project" value="UniProtKB-ARBA"/>
</dbReference>
<accession>A0AAD5KB61</accession>
<dbReference type="FunFam" id="3.90.79.10:FF:000019">
    <property type="entry name" value="Thiamin pyrophosphokinase, putative"/>
    <property type="match status" value="1"/>
</dbReference>
<feature type="domain" description="Nudix hydrolase" evidence="2">
    <location>
        <begin position="163"/>
        <end position="302"/>
    </location>
</feature>
<dbReference type="InterPro" id="IPR031804">
    <property type="entry name" value="DUF4743"/>
</dbReference>
<dbReference type="SUPFAM" id="SSF55811">
    <property type="entry name" value="Nudix"/>
    <property type="match status" value="1"/>
</dbReference>
<organism evidence="3 4">
    <name type="scientific">Phascolomyces articulosus</name>
    <dbReference type="NCBI Taxonomy" id="60185"/>
    <lineage>
        <taxon>Eukaryota</taxon>
        <taxon>Fungi</taxon>
        <taxon>Fungi incertae sedis</taxon>
        <taxon>Mucoromycota</taxon>
        <taxon>Mucoromycotina</taxon>
        <taxon>Mucoromycetes</taxon>
        <taxon>Mucorales</taxon>
        <taxon>Lichtheimiaceae</taxon>
        <taxon>Phascolomyces</taxon>
    </lineage>
</organism>
<gene>
    <name evidence="3" type="ORF">BDA99DRAFT_52262</name>
</gene>
<dbReference type="AlphaFoldDB" id="A0AAD5KB61"/>
<dbReference type="PROSITE" id="PS51462">
    <property type="entry name" value="NUDIX"/>
    <property type="match status" value="1"/>
</dbReference>
<dbReference type="InterPro" id="IPR015797">
    <property type="entry name" value="NUDIX_hydrolase-like_dom_sf"/>
</dbReference>
<dbReference type="Gene3D" id="3.90.79.10">
    <property type="entry name" value="Nucleoside Triphosphate Pyrophosphohydrolase"/>
    <property type="match status" value="1"/>
</dbReference>
<proteinExistence type="predicted"/>
<feature type="region of interest" description="Disordered" evidence="1">
    <location>
        <begin position="1"/>
        <end position="24"/>
    </location>
</feature>
<reference evidence="3" key="2">
    <citation type="submission" date="2023-02" db="EMBL/GenBank/DDBJ databases">
        <authorList>
            <consortium name="DOE Joint Genome Institute"/>
            <person name="Mondo S.J."/>
            <person name="Chang Y."/>
            <person name="Wang Y."/>
            <person name="Ahrendt S."/>
            <person name="Andreopoulos W."/>
            <person name="Barry K."/>
            <person name="Beard J."/>
            <person name="Benny G.L."/>
            <person name="Blankenship S."/>
            <person name="Bonito G."/>
            <person name="Cuomo C."/>
            <person name="Desiro A."/>
            <person name="Gervers K.A."/>
            <person name="Hundley H."/>
            <person name="Kuo A."/>
            <person name="LaButti K."/>
            <person name="Lang B.F."/>
            <person name="Lipzen A."/>
            <person name="O'Donnell K."/>
            <person name="Pangilinan J."/>
            <person name="Reynolds N."/>
            <person name="Sandor L."/>
            <person name="Smith M.W."/>
            <person name="Tsang A."/>
            <person name="Grigoriev I.V."/>
            <person name="Stajich J.E."/>
            <person name="Spatafora J.W."/>
        </authorList>
    </citation>
    <scope>NUCLEOTIDE SEQUENCE</scope>
    <source>
        <strain evidence="3">RSA 2281</strain>
    </source>
</reference>
<evidence type="ECO:0000256" key="1">
    <source>
        <dbReference type="SAM" id="MobiDB-lite"/>
    </source>
</evidence>
<dbReference type="EMBL" id="JAIXMP010000012">
    <property type="protein sequence ID" value="KAI9264277.1"/>
    <property type="molecule type" value="Genomic_DNA"/>
</dbReference>
<evidence type="ECO:0000259" key="2">
    <source>
        <dbReference type="PROSITE" id="PS51462"/>
    </source>
</evidence>
<name>A0AAD5KB61_9FUNG</name>